<dbReference type="InterPro" id="IPR042240">
    <property type="entry name" value="CHASE_sf"/>
</dbReference>
<evidence type="ECO:0000259" key="7">
    <source>
        <dbReference type="PROSITE" id="PS50887"/>
    </source>
</evidence>
<dbReference type="InterPro" id="IPR000014">
    <property type="entry name" value="PAS"/>
</dbReference>
<dbReference type="EC" id="3.1.4.52" evidence="8"/>
<dbReference type="InterPro" id="IPR029787">
    <property type="entry name" value="Nucleotide_cyclase"/>
</dbReference>
<gene>
    <name evidence="8" type="primary">gmr</name>
    <name evidence="8" type="ORF">ERS852574_00908</name>
</gene>
<comment type="subcellular location">
    <subcellularLocation>
        <location evidence="1">Membrane</location>
    </subcellularLocation>
</comment>
<dbReference type="Proteomes" id="UP000095727">
    <property type="component" value="Unassembled WGS sequence"/>
</dbReference>
<dbReference type="PANTHER" id="PTHR45138">
    <property type="entry name" value="REGULATORY COMPONENTS OF SENSORY TRANSDUCTION SYSTEM"/>
    <property type="match status" value="1"/>
</dbReference>
<dbReference type="InterPro" id="IPR000160">
    <property type="entry name" value="GGDEF_dom"/>
</dbReference>
<dbReference type="GO" id="GO:0007165">
    <property type="term" value="P:signal transduction"/>
    <property type="evidence" value="ECO:0007669"/>
    <property type="project" value="UniProtKB-ARBA"/>
</dbReference>
<dbReference type="RefSeq" id="WP_242854819.1">
    <property type="nucleotide sequence ID" value="NZ_CYXR01000005.1"/>
</dbReference>
<dbReference type="GO" id="GO:0071111">
    <property type="term" value="F:cyclic-guanylate-specific phosphodiesterase activity"/>
    <property type="evidence" value="ECO:0007669"/>
    <property type="project" value="UniProtKB-EC"/>
</dbReference>
<dbReference type="PROSITE" id="PS50887">
    <property type="entry name" value="GGDEF"/>
    <property type="match status" value="1"/>
</dbReference>
<evidence type="ECO:0000256" key="1">
    <source>
        <dbReference type="ARBA" id="ARBA00004370"/>
    </source>
</evidence>
<feature type="transmembrane region" description="Helical" evidence="5">
    <location>
        <begin position="600"/>
        <end position="619"/>
    </location>
</feature>
<protein>
    <submittedName>
        <fullName evidence="8">Cyclic di-GMP phosphodiesterase Gmr</fullName>
        <ecNumber evidence="8">3.1.4.52</ecNumber>
    </submittedName>
</protein>
<dbReference type="EMBL" id="CYXR01000005">
    <property type="protein sequence ID" value="CUM82039.1"/>
    <property type="molecule type" value="Genomic_DNA"/>
</dbReference>
<dbReference type="InterPro" id="IPR035965">
    <property type="entry name" value="PAS-like_dom_sf"/>
</dbReference>
<dbReference type="SUPFAM" id="SSF55785">
    <property type="entry name" value="PYP-like sensor domain (PAS domain)"/>
    <property type="match status" value="1"/>
</dbReference>
<sequence length="624" mass="71600">MKKKTLVPLIIFLLGICLVSLIVYKTDAHEKEQRHITAQLNVATYGERIKNEITNGIEITDTLKQILISEDGEIHQFETIAGNLMSDSIESVQLAPNGVVTDIYPANEKEAGKIDLIHDKDRGKISCYARDNHTIITQGPFKLKQGGYGIAVRNPVYLKDKNGHEYFWGFTIVILRVPDIFSDSISALSSFGYEYKISKTDAPWSDTYKVVYQSDGQINHPVSYTFTIGDENWKFEVTPKSGWRNATLLIIIIGIFLTISLLLSVLTRVWLVAKEHKKKFQILARTDSLTNIYNRYGFDEFAEKMIQKNPKAHFVAALLDIDDFKFINDIYGHNYGDRALKNLADSMKTFFPSDALLGRNGGDEFCILLPNCTFAEADIQLQKFTKLPKSFSYHGKEHAFYISLGYAEYPTFASNRSQLMRCADAALYEIKLHGKNGCMVYREGLRSGARKQLGFAFKDIAEHLPGAFIIYRADKEDDELFFANDEFLHMSGYKDIDELFRLTKKSFRNLIREDEQQQIESSIWEQIDSGNENDYIHFHLRKADGTYFSVLDHGRIVENPQYGKVFYVLFIPLKFFVYGNPMYYWMNFSSCRTMGIIEHLPFYFIGCISLLIVGGLIMIRKEIK</sequence>
<dbReference type="Gene3D" id="3.30.70.270">
    <property type="match status" value="1"/>
</dbReference>
<feature type="domain" description="GGDEF" evidence="7">
    <location>
        <begin position="312"/>
        <end position="443"/>
    </location>
</feature>
<dbReference type="GO" id="GO:0052621">
    <property type="term" value="F:diguanylate cyclase activity"/>
    <property type="evidence" value="ECO:0007669"/>
    <property type="project" value="TreeGrafter"/>
</dbReference>
<evidence type="ECO:0000256" key="2">
    <source>
        <dbReference type="ARBA" id="ARBA00022692"/>
    </source>
</evidence>
<evidence type="ECO:0000256" key="4">
    <source>
        <dbReference type="ARBA" id="ARBA00023136"/>
    </source>
</evidence>
<feature type="domain" description="CHASE" evidence="6">
    <location>
        <begin position="96"/>
        <end position="189"/>
    </location>
</feature>
<dbReference type="SUPFAM" id="SSF55073">
    <property type="entry name" value="Nucleotide cyclase"/>
    <property type="match status" value="1"/>
</dbReference>
<reference evidence="8 9" key="1">
    <citation type="submission" date="2015-09" db="EMBL/GenBank/DDBJ databases">
        <authorList>
            <consortium name="Pathogen Informatics"/>
        </authorList>
    </citation>
    <scope>NUCLEOTIDE SEQUENCE [LARGE SCALE GENOMIC DNA]</scope>
    <source>
        <strain evidence="8 9">2789STDY5834962</strain>
    </source>
</reference>
<dbReference type="InterPro" id="IPR050469">
    <property type="entry name" value="Diguanylate_Cyclase"/>
</dbReference>
<organism evidence="8 9">
    <name type="scientific">Coprococcus comes</name>
    <dbReference type="NCBI Taxonomy" id="410072"/>
    <lineage>
        <taxon>Bacteria</taxon>
        <taxon>Bacillati</taxon>
        <taxon>Bacillota</taxon>
        <taxon>Clostridia</taxon>
        <taxon>Lachnospirales</taxon>
        <taxon>Lachnospiraceae</taxon>
        <taxon>Coprococcus</taxon>
    </lineage>
</organism>
<dbReference type="Pfam" id="PF08447">
    <property type="entry name" value="PAS_3"/>
    <property type="match status" value="1"/>
</dbReference>
<dbReference type="Pfam" id="PF00990">
    <property type="entry name" value="GGDEF"/>
    <property type="match status" value="1"/>
</dbReference>
<dbReference type="AlphaFoldDB" id="A0A173RWT7"/>
<feature type="transmembrane region" description="Helical" evidence="5">
    <location>
        <begin position="565"/>
        <end position="585"/>
    </location>
</feature>
<keyword evidence="4 5" id="KW-0472">Membrane</keyword>
<dbReference type="InterPro" id="IPR006189">
    <property type="entry name" value="CHASE_dom"/>
</dbReference>
<dbReference type="NCBIfam" id="TIGR00254">
    <property type="entry name" value="GGDEF"/>
    <property type="match status" value="1"/>
</dbReference>
<evidence type="ECO:0000256" key="5">
    <source>
        <dbReference type="SAM" id="Phobius"/>
    </source>
</evidence>
<evidence type="ECO:0000313" key="9">
    <source>
        <dbReference type="Proteomes" id="UP000095727"/>
    </source>
</evidence>
<evidence type="ECO:0000259" key="6">
    <source>
        <dbReference type="PROSITE" id="PS50839"/>
    </source>
</evidence>
<evidence type="ECO:0000313" key="8">
    <source>
        <dbReference type="EMBL" id="CUM82039.1"/>
    </source>
</evidence>
<feature type="transmembrane region" description="Helical" evidence="5">
    <location>
        <begin position="248"/>
        <end position="271"/>
    </location>
</feature>
<keyword evidence="3 5" id="KW-1133">Transmembrane helix</keyword>
<proteinExistence type="predicted"/>
<keyword evidence="8" id="KW-0378">Hydrolase</keyword>
<dbReference type="InterPro" id="IPR043128">
    <property type="entry name" value="Rev_trsase/Diguanyl_cyclase"/>
</dbReference>
<dbReference type="SMART" id="SM00267">
    <property type="entry name" value="GGDEF"/>
    <property type="match status" value="1"/>
</dbReference>
<accession>A0A173RWT7</accession>
<dbReference type="Gene3D" id="3.30.450.20">
    <property type="entry name" value="PAS domain"/>
    <property type="match status" value="1"/>
</dbReference>
<dbReference type="SMART" id="SM01079">
    <property type="entry name" value="CHASE"/>
    <property type="match status" value="1"/>
</dbReference>
<dbReference type="PANTHER" id="PTHR45138:SF9">
    <property type="entry name" value="DIGUANYLATE CYCLASE DGCM-RELATED"/>
    <property type="match status" value="1"/>
</dbReference>
<evidence type="ECO:0000256" key="3">
    <source>
        <dbReference type="ARBA" id="ARBA00022989"/>
    </source>
</evidence>
<dbReference type="NCBIfam" id="TIGR00229">
    <property type="entry name" value="sensory_box"/>
    <property type="match status" value="1"/>
</dbReference>
<keyword evidence="2 5" id="KW-0812">Transmembrane</keyword>
<dbReference type="Gene3D" id="3.30.450.350">
    <property type="entry name" value="CHASE domain"/>
    <property type="match status" value="1"/>
</dbReference>
<dbReference type="GO" id="GO:0016020">
    <property type="term" value="C:membrane"/>
    <property type="evidence" value="ECO:0007669"/>
    <property type="project" value="UniProtKB-SubCell"/>
</dbReference>
<dbReference type="PROSITE" id="PS50839">
    <property type="entry name" value="CHASE"/>
    <property type="match status" value="1"/>
</dbReference>
<name>A0A173RWT7_9FIRM</name>
<dbReference type="CDD" id="cd01949">
    <property type="entry name" value="GGDEF"/>
    <property type="match status" value="1"/>
</dbReference>
<dbReference type="InterPro" id="IPR013655">
    <property type="entry name" value="PAS_fold_3"/>
</dbReference>